<reference evidence="4" key="2">
    <citation type="submission" date="2022-06" db="UniProtKB">
        <authorList>
            <consortium name="EnsemblMetazoa"/>
        </authorList>
    </citation>
    <scope>IDENTIFICATION</scope>
    <source>
        <strain evidence="4">PS312</strain>
    </source>
</reference>
<reference evidence="5" key="1">
    <citation type="journal article" date="2008" name="Nat. Genet.">
        <title>The Pristionchus pacificus genome provides a unique perspective on nematode lifestyle and parasitism.</title>
        <authorList>
            <person name="Dieterich C."/>
            <person name="Clifton S.W."/>
            <person name="Schuster L.N."/>
            <person name="Chinwalla A."/>
            <person name="Delehaunty K."/>
            <person name="Dinkelacker I."/>
            <person name="Fulton L."/>
            <person name="Fulton R."/>
            <person name="Godfrey J."/>
            <person name="Minx P."/>
            <person name="Mitreva M."/>
            <person name="Roeseler W."/>
            <person name="Tian H."/>
            <person name="Witte H."/>
            <person name="Yang S.P."/>
            <person name="Wilson R.K."/>
            <person name="Sommer R.J."/>
        </authorList>
    </citation>
    <scope>NUCLEOTIDE SEQUENCE [LARGE SCALE GENOMIC DNA]</scope>
    <source>
        <strain evidence="5">PS312</strain>
    </source>
</reference>
<dbReference type="InterPro" id="IPR015943">
    <property type="entry name" value="WD40/YVTN_repeat-like_dom_sf"/>
</dbReference>
<evidence type="ECO:0008006" key="6">
    <source>
        <dbReference type="Google" id="ProtNLM"/>
    </source>
</evidence>
<dbReference type="InterPro" id="IPR015505">
    <property type="entry name" value="Coronin"/>
</dbReference>
<proteinExistence type="predicted"/>
<gene>
    <name evidence="4" type="primary">WBGene00097676</name>
</gene>
<dbReference type="PANTHER" id="PTHR10856">
    <property type="entry name" value="CORONIN"/>
    <property type="match status" value="1"/>
</dbReference>
<evidence type="ECO:0000256" key="2">
    <source>
        <dbReference type="SAM" id="Coils"/>
    </source>
</evidence>
<keyword evidence="2" id="KW-0175">Coiled coil</keyword>
<dbReference type="Gene3D" id="2.130.10.10">
    <property type="entry name" value="YVTN repeat-like/Quinoprotein amine dehydrogenase"/>
    <property type="match status" value="1"/>
</dbReference>
<evidence type="ECO:0000313" key="5">
    <source>
        <dbReference type="Proteomes" id="UP000005239"/>
    </source>
</evidence>
<feature type="region of interest" description="Disordered" evidence="3">
    <location>
        <begin position="371"/>
        <end position="396"/>
    </location>
</feature>
<protein>
    <recommendedName>
        <fullName evidence="6">WD40 domain-containing protein</fullName>
    </recommendedName>
</protein>
<organism evidence="4 5">
    <name type="scientific">Pristionchus pacificus</name>
    <name type="common">Parasitic nematode worm</name>
    <dbReference type="NCBI Taxonomy" id="54126"/>
    <lineage>
        <taxon>Eukaryota</taxon>
        <taxon>Metazoa</taxon>
        <taxon>Ecdysozoa</taxon>
        <taxon>Nematoda</taxon>
        <taxon>Chromadorea</taxon>
        <taxon>Rhabditida</taxon>
        <taxon>Rhabditina</taxon>
        <taxon>Diplogasteromorpha</taxon>
        <taxon>Diplogasteroidea</taxon>
        <taxon>Neodiplogasteridae</taxon>
        <taxon>Pristionchus</taxon>
    </lineage>
</organism>
<dbReference type="AlphaFoldDB" id="A0A8R1U6C5"/>
<keyword evidence="1" id="KW-0853">WD repeat</keyword>
<evidence type="ECO:0000256" key="1">
    <source>
        <dbReference type="PROSITE-ProRule" id="PRU00221"/>
    </source>
</evidence>
<dbReference type="EnsemblMetazoa" id="PPA08122.1">
    <property type="protein sequence ID" value="PPA08122.1"/>
    <property type="gene ID" value="WBGene00097676"/>
</dbReference>
<evidence type="ECO:0000256" key="3">
    <source>
        <dbReference type="SAM" id="MobiDB-lite"/>
    </source>
</evidence>
<dbReference type="InterPro" id="IPR001680">
    <property type="entry name" value="WD40_rpt"/>
</dbReference>
<dbReference type="SMART" id="SM00320">
    <property type="entry name" value="WD40"/>
    <property type="match status" value="2"/>
</dbReference>
<feature type="coiled-coil region" evidence="2">
    <location>
        <begin position="559"/>
        <end position="593"/>
    </location>
</feature>
<sequence>MSVNNDGEEERRAQIRRRKVLELRGKYRLVLIAASSKWVVVVPNERETTANYMFVCRITSESIIHVEGHTHPISAVDFTHQDESKFASASNDGEIRVWKANEAGVVHLLCCHHRHKAIVSQLLFHHCKDTLILSSSPSERLIVWDWMNNKILFKVTEESSISAWSLDSSSIFTASLTLLKKRDSTSGRELSECTSLNGTPYKILAITLSTILVLFEKEGSSILCLYDTSSLNCVHNLQFHDSLRITPFYCSNLCILTLVHKSDNSIESLQYFDCPPYLRSHFSRRVLVSSQCTSHDWTLISGQIDNDSSFSSLICLPYNCLSGEEVVSILHASSSSPSLFLTTIRHAPSFQTIPSNVNEEMVDEAKLVVEVEEEEDEKEKEKEEEKEEHTFPKSEVSSALDFPFTQLECPSIVDGRNTNDLTFSNKFSVLPQMIHSDYPSKEGQYDREYNLGTRNDMNQGGGDVKRLIESKLREDKSEEEDRSLMEGNSWKGCLSESEEESIHLPSSLLSLHHTHSPLLWNGVSTMTTVTKDEDEGDGESLNGRVHTEARQQDYANIDRLILEETVANLESMLRKSERDRSKMQKKMEEMELDICSLRYECEWKNSRISELEELLSVGRSAE</sequence>
<dbReference type="PROSITE" id="PS50082">
    <property type="entry name" value="WD_REPEATS_2"/>
    <property type="match status" value="1"/>
</dbReference>
<keyword evidence="5" id="KW-1185">Reference proteome</keyword>
<name>A0A8R1U6C5_PRIPA</name>
<feature type="compositionally biased region" description="Basic and acidic residues" evidence="3">
    <location>
        <begin position="379"/>
        <end position="392"/>
    </location>
</feature>
<evidence type="ECO:0000313" key="4">
    <source>
        <dbReference type="EnsemblMetazoa" id="PPA08122.1"/>
    </source>
</evidence>
<accession>A0A8R1U6C5</accession>
<dbReference type="Proteomes" id="UP000005239">
    <property type="component" value="Unassembled WGS sequence"/>
</dbReference>
<dbReference type="InterPro" id="IPR036322">
    <property type="entry name" value="WD40_repeat_dom_sf"/>
</dbReference>
<dbReference type="PROSITE" id="PS50294">
    <property type="entry name" value="WD_REPEATS_REGION"/>
    <property type="match status" value="1"/>
</dbReference>
<dbReference type="SUPFAM" id="SSF50978">
    <property type="entry name" value="WD40 repeat-like"/>
    <property type="match status" value="1"/>
</dbReference>
<feature type="repeat" description="WD" evidence="1">
    <location>
        <begin position="66"/>
        <end position="108"/>
    </location>
</feature>